<proteinExistence type="predicted"/>
<keyword evidence="1" id="KW-0472">Membrane</keyword>
<keyword evidence="1" id="KW-1133">Transmembrane helix</keyword>
<protein>
    <submittedName>
        <fullName evidence="2">Uncharacterized protein</fullName>
    </submittedName>
</protein>
<reference evidence="2 3" key="1">
    <citation type="submission" date="2021-06" db="EMBL/GenBank/DDBJ databases">
        <authorList>
            <person name="Palmer J.M."/>
        </authorList>
    </citation>
    <scope>NUCLEOTIDE SEQUENCE [LARGE SCALE GENOMIC DNA]</scope>
    <source>
        <strain evidence="2 3">GA_2019</strain>
        <tissue evidence="2">Muscle</tissue>
    </source>
</reference>
<dbReference type="EMBL" id="JAHRIO010050459">
    <property type="protein sequence ID" value="MEQ2174534.1"/>
    <property type="molecule type" value="Genomic_DNA"/>
</dbReference>
<evidence type="ECO:0000313" key="2">
    <source>
        <dbReference type="EMBL" id="MEQ2174534.1"/>
    </source>
</evidence>
<feature type="transmembrane region" description="Helical" evidence="1">
    <location>
        <begin position="89"/>
        <end position="109"/>
    </location>
</feature>
<gene>
    <name evidence="2" type="ORF">GOODEAATRI_008896</name>
</gene>
<evidence type="ECO:0000256" key="1">
    <source>
        <dbReference type="SAM" id="Phobius"/>
    </source>
</evidence>
<organism evidence="2 3">
    <name type="scientific">Goodea atripinnis</name>
    <dbReference type="NCBI Taxonomy" id="208336"/>
    <lineage>
        <taxon>Eukaryota</taxon>
        <taxon>Metazoa</taxon>
        <taxon>Chordata</taxon>
        <taxon>Craniata</taxon>
        <taxon>Vertebrata</taxon>
        <taxon>Euteleostomi</taxon>
        <taxon>Actinopterygii</taxon>
        <taxon>Neopterygii</taxon>
        <taxon>Teleostei</taxon>
        <taxon>Neoteleostei</taxon>
        <taxon>Acanthomorphata</taxon>
        <taxon>Ovalentaria</taxon>
        <taxon>Atherinomorphae</taxon>
        <taxon>Cyprinodontiformes</taxon>
        <taxon>Goodeidae</taxon>
        <taxon>Goodea</taxon>
    </lineage>
</organism>
<name>A0ABV0NSY1_9TELE</name>
<comment type="caution">
    <text evidence="2">The sequence shown here is derived from an EMBL/GenBank/DDBJ whole genome shotgun (WGS) entry which is preliminary data.</text>
</comment>
<dbReference type="Proteomes" id="UP001476798">
    <property type="component" value="Unassembled WGS sequence"/>
</dbReference>
<feature type="transmembrane region" description="Helical" evidence="1">
    <location>
        <begin position="49"/>
        <end position="69"/>
    </location>
</feature>
<evidence type="ECO:0000313" key="3">
    <source>
        <dbReference type="Proteomes" id="UP001476798"/>
    </source>
</evidence>
<keyword evidence="1" id="KW-0812">Transmembrane</keyword>
<sequence>MHKMVYQKDRQVVKRPDKLQRLKLLIDQCLDFLDCPPVFRTRRGLKRTLWILPAFMLTVEVCCTGMDNGSALANTQHKHAHVPIKSQGITSQPLTAMFLIILMLTIILLPPCGHLQ</sequence>
<accession>A0ABV0NSY1</accession>
<keyword evidence="3" id="KW-1185">Reference proteome</keyword>